<evidence type="ECO:0000256" key="3">
    <source>
        <dbReference type="ARBA" id="ARBA00022692"/>
    </source>
</evidence>
<dbReference type="GO" id="GO:0015419">
    <property type="term" value="F:ABC-type sulfate transporter activity"/>
    <property type="evidence" value="ECO:0007669"/>
    <property type="project" value="UniProtKB-UniRule"/>
</dbReference>
<dbReference type="InterPro" id="IPR000515">
    <property type="entry name" value="MetI-like"/>
</dbReference>
<evidence type="ECO:0000256" key="4">
    <source>
        <dbReference type="ARBA" id="ARBA00022989"/>
    </source>
</evidence>
<keyword evidence="4 7" id="KW-1133">Transmembrane helix</keyword>
<keyword evidence="3 7" id="KW-0812">Transmembrane</keyword>
<feature type="transmembrane region" description="Helical" evidence="7">
    <location>
        <begin position="358"/>
        <end position="376"/>
    </location>
</feature>
<dbReference type="InterPro" id="IPR011865">
    <property type="entry name" value="CysT_permease"/>
</dbReference>
<accession>G8XPD3</accession>
<keyword evidence="2 7" id="KW-0813">Transport</keyword>
<dbReference type="PROSITE" id="PS50928">
    <property type="entry name" value="ABC_TM1"/>
    <property type="match status" value="1"/>
</dbReference>
<dbReference type="InterPro" id="IPR035906">
    <property type="entry name" value="MetI-like_sf"/>
</dbReference>
<evidence type="ECO:0000313" key="10">
    <source>
        <dbReference type="EMBL" id="ABX82616.1"/>
    </source>
</evidence>
<evidence type="ECO:0000259" key="9">
    <source>
        <dbReference type="PROSITE" id="PS50928"/>
    </source>
</evidence>
<feature type="chain" id="PRO_5003518795" description="Sulfate transport system permease protein CysT" evidence="8">
    <location>
        <begin position="22"/>
        <end position="446"/>
    </location>
</feature>
<dbReference type="NCBIfam" id="TIGR02139">
    <property type="entry name" value="permease_CysT"/>
    <property type="match status" value="1"/>
</dbReference>
<keyword evidence="10" id="KW-0150">Chloroplast</keyword>
<gene>
    <name evidence="10" type="primary">cysT</name>
</gene>
<feature type="transmembrane region" description="Helical" evidence="7">
    <location>
        <begin position="302"/>
        <end position="326"/>
    </location>
</feature>
<evidence type="ECO:0000256" key="8">
    <source>
        <dbReference type="SAM" id="SignalP"/>
    </source>
</evidence>
<organism evidence="10">
    <name type="scientific">Trebouxia aggregata</name>
    <dbReference type="NCBI Taxonomy" id="160068"/>
    <lineage>
        <taxon>Eukaryota</taxon>
        <taxon>Viridiplantae</taxon>
        <taxon>Chlorophyta</taxon>
        <taxon>core chlorophytes</taxon>
        <taxon>Trebouxiophyceae</taxon>
        <taxon>Trebouxiales</taxon>
        <taxon>Trebouxiaceae</taxon>
        <taxon>Trebouxia</taxon>
    </lineage>
</organism>
<feature type="domain" description="ABC transmembrane type-1" evidence="9">
    <location>
        <begin position="230"/>
        <end position="433"/>
    </location>
</feature>
<dbReference type="PANTHER" id="PTHR30406:SF8">
    <property type="entry name" value="SULFATE TRANSPORT SYSTEM PERMEASE PROTEIN CYST"/>
    <property type="match status" value="1"/>
</dbReference>
<evidence type="ECO:0000256" key="6">
    <source>
        <dbReference type="ARBA" id="ARBA00023136"/>
    </source>
</evidence>
<proteinExistence type="inferred from homology"/>
<keyword evidence="8" id="KW-0732">Signal</keyword>
<dbReference type="Gene3D" id="1.10.3720.10">
    <property type="entry name" value="MetI-like"/>
    <property type="match status" value="1"/>
</dbReference>
<feature type="signal peptide" evidence="8">
    <location>
        <begin position="1"/>
        <end position="21"/>
    </location>
</feature>
<evidence type="ECO:0000256" key="5">
    <source>
        <dbReference type="ARBA" id="ARBA00023032"/>
    </source>
</evidence>
<dbReference type="FunFam" id="1.10.3720.10:FF:000004">
    <property type="entry name" value="Sulfate transport system permease protein CysT"/>
    <property type="match status" value="1"/>
</dbReference>
<evidence type="ECO:0000256" key="2">
    <source>
        <dbReference type="ARBA" id="ARBA00022448"/>
    </source>
</evidence>
<evidence type="ECO:0000256" key="7">
    <source>
        <dbReference type="RuleBase" id="RU366001"/>
    </source>
</evidence>
<geneLocation type="chloroplast" evidence="10"/>
<dbReference type="SUPFAM" id="SSF161098">
    <property type="entry name" value="MetI-like"/>
    <property type="match status" value="1"/>
</dbReference>
<feature type="transmembrane region" description="Helical" evidence="7">
    <location>
        <begin position="416"/>
        <end position="436"/>
    </location>
</feature>
<reference evidence="10" key="1">
    <citation type="submission" date="2007-08" db="EMBL/GenBank/DDBJ databases">
        <title>Divergence order of chlorophyte green algal lineages as inferred from the chloroplast and mitochondrial genomes.</title>
        <authorList>
            <person name="Pombert J.-F."/>
            <person name="Belanger A.-S."/>
            <person name="Gagnon J."/>
            <person name="Otis C."/>
            <person name="Lemieux C."/>
            <person name="Turmel M."/>
        </authorList>
    </citation>
    <scope>NUCLEOTIDE SEQUENCE</scope>
    <source>
        <strain evidence="10">SAG 219-1d</strain>
    </source>
</reference>
<comment type="similarity">
    <text evidence="7">Belongs to the binding-protein-dependent transport system permease family. CysTW subfamily.</text>
</comment>
<keyword evidence="6 7" id="KW-0472">Membrane</keyword>
<feature type="transmembrane region" description="Helical" evidence="7">
    <location>
        <begin position="229"/>
        <end position="256"/>
    </location>
</feature>
<comment type="function">
    <text evidence="7">Part of the ABC transporter complex (TC 3.A.1.6.1) involved in sulfate/thiosulfate import.</text>
</comment>
<dbReference type="InterPro" id="IPR005667">
    <property type="entry name" value="Sulph_transpt2"/>
</dbReference>
<comment type="subcellular location">
    <subcellularLocation>
        <location evidence="1">Plastid membrane</location>
        <topology evidence="1">Multi-pass membrane protein</topology>
    </subcellularLocation>
    <subcellularLocation>
        <location evidence="7">Plastid</location>
        <location evidence="7">Chloroplast membrane</location>
        <topology evidence="7">Multi-pass membrane protein</topology>
    </subcellularLocation>
</comment>
<feature type="transmembrane region" description="Helical" evidence="7">
    <location>
        <begin position="268"/>
        <end position="290"/>
    </location>
</feature>
<keyword evidence="5 7" id="KW-0764">Sulfate transport</keyword>
<dbReference type="CDD" id="cd06261">
    <property type="entry name" value="TM_PBP2"/>
    <property type="match status" value="1"/>
</dbReference>
<dbReference type="Pfam" id="PF00528">
    <property type="entry name" value="BPD_transp_1"/>
    <property type="match status" value="1"/>
</dbReference>
<evidence type="ECO:0000256" key="1">
    <source>
        <dbReference type="ARBA" id="ARBA00004446"/>
    </source>
</evidence>
<feature type="transmembrane region" description="Helical" evidence="7">
    <location>
        <begin position="187"/>
        <end position="209"/>
    </location>
</feature>
<dbReference type="NCBIfam" id="TIGR00969">
    <property type="entry name" value="3a0106s02"/>
    <property type="match status" value="1"/>
</dbReference>
<comment type="caution">
    <text evidence="7">Lacks conserved residue(s) required for the propagation of feature annotation.</text>
</comment>
<dbReference type="EMBL" id="EU123976">
    <property type="protein sequence ID" value="ABX82616.1"/>
    <property type="molecule type" value="Genomic_DNA"/>
</dbReference>
<name>G8XPD3_9CHLO</name>
<dbReference type="GO" id="GO:0005886">
    <property type="term" value="C:plasma membrane"/>
    <property type="evidence" value="ECO:0007669"/>
    <property type="project" value="InterPro"/>
</dbReference>
<keyword evidence="7 10" id="KW-0934">Plastid</keyword>
<sequence length="446" mass="50317">MIKFFHKILIFLFEKFTPSSTFNANSLSDFVHTFFLKSKRRLQGTQKSKILMKCAPLCFAQDTTYPFLALCPCIEDFNKLGSYLLFCPFIENLNCCSYLLLKSSILTSLAVLCCASFIKIKDFKRSLAVLCCASCSLKSKILTSLFFFSTFFSFNKVGDCLRFLFLLPNLLKSNILKARNLKISGPWFFTSFYFVFMLILPIFSLLNAASKNLFDHFWETATEPVALSAYTVTISMAFFACIFNAFFGFILAWVLVRYNFPGKRLLDAAVDLPFALPTSVAGLTLATVYSDQGWIGSFLSTVGIQIVFTKLGILIAMIFVSFPFVVRTLQPVLQEMEIELEEAAWSLGASPWKTFRKVIFPPLIPAILTGLTLAFSRAIGEYGSIVIVSSNIPLKDLIASVLIFQNLEQYDYTRATVIGTVVLLLSLFLLLGINFLQSWNQKYLKF</sequence>
<protein>
    <recommendedName>
        <fullName evidence="7">Sulfate transport system permease protein CysT</fullName>
    </recommendedName>
</protein>
<dbReference type="AlphaFoldDB" id="G8XPD3"/>
<dbReference type="GO" id="GO:0031969">
    <property type="term" value="C:chloroplast membrane"/>
    <property type="evidence" value="ECO:0007669"/>
    <property type="project" value="UniProtKB-SubCell"/>
</dbReference>
<dbReference type="PANTHER" id="PTHR30406">
    <property type="entry name" value="SULFATE TRANSPORT SYSTEM PERMEASE PROTEIN"/>
    <property type="match status" value="1"/>
</dbReference>